<organism evidence="3 4">
    <name type="scientific">Aeromicrobium panaciterrae</name>
    <dbReference type="NCBI Taxonomy" id="363861"/>
    <lineage>
        <taxon>Bacteria</taxon>
        <taxon>Bacillati</taxon>
        <taxon>Actinomycetota</taxon>
        <taxon>Actinomycetes</taxon>
        <taxon>Propionibacteriales</taxon>
        <taxon>Nocardioidaceae</taxon>
        <taxon>Aeromicrobium</taxon>
    </lineage>
</organism>
<dbReference type="PROSITE" id="PS01047">
    <property type="entry name" value="HMA_1"/>
    <property type="match status" value="1"/>
</dbReference>
<name>A0ABU1UK65_9ACTN</name>
<keyword evidence="4" id="KW-1185">Reference proteome</keyword>
<dbReference type="Gene3D" id="3.30.70.100">
    <property type="match status" value="1"/>
</dbReference>
<evidence type="ECO:0000259" key="2">
    <source>
        <dbReference type="PROSITE" id="PS50846"/>
    </source>
</evidence>
<evidence type="ECO:0000313" key="3">
    <source>
        <dbReference type="EMBL" id="MDR7085568.1"/>
    </source>
</evidence>
<keyword evidence="1" id="KW-0479">Metal-binding</keyword>
<comment type="caution">
    <text evidence="3">The sequence shown here is derived from an EMBL/GenBank/DDBJ whole genome shotgun (WGS) entry which is preliminary data.</text>
</comment>
<dbReference type="InterPro" id="IPR017969">
    <property type="entry name" value="Heavy-metal-associated_CS"/>
</dbReference>
<gene>
    <name evidence="3" type="ORF">J2X11_000407</name>
</gene>
<dbReference type="InterPro" id="IPR006121">
    <property type="entry name" value="HMA_dom"/>
</dbReference>
<sequence>MTTETYSVVGMTCGHCVAAVTEELTALDGVTGVSVDLVAGGTSPVTVTSTDPLDAALVAEAVDEAGYALAGPRDLPLA</sequence>
<protein>
    <submittedName>
        <fullName evidence="3">Copper chaperone CopZ</fullName>
    </submittedName>
</protein>
<evidence type="ECO:0000256" key="1">
    <source>
        <dbReference type="ARBA" id="ARBA00022723"/>
    </source>
</evidence>
<dbReference type="Proteomes" id="UP001257739">
    <property type="component" value="Unassembled WGS sequence"/>
</dbReference>
<dbReference type="CDD" id="cd00371">
    <property type="entry name" value="HMA"/>
    <property type="match status" value="1"/>
</dbReference>
<dbReference type="PROSITE" id="PS50846">
    <property type="entry name" value="HMA_2"/>
    <property type="match status" value="1"/>
</dbReference>
<feature type="domain" description="HMA" evidence="2">
    <location>
        <begin position="2"/>
        <end position="70"/>
    </location>
</feature>
<dbReference type="EMBL" id="JAVDWH010000001">
    <property type="protein sequence ID" value="MDR7085568.1"/>
    <property type="molecule type" value="Genomic_DNA"/>
</dbReference>
<evidence type="ECO:0000313" key="4">
    <source>
        <dbReference type="Proteomes" id="UP001257739"/>
    </source>
</evidence>
<reference evidence="3 4" key="1">
    <citation type="submission" date="2023-07" db="EMBL/GenBank/DDBJ databases">
        <title>Sorghum-associated microbial communities from plants grown in Nebraska, USA.</title>
        <authorList>
            <person name="Schachtman D."/>
        </authorList>
    </citation>
    <scope>NUCLEOTIDE SEQUENCE [LARGE SCALE GENOMIC DNA]</scope>
    <source>
        <strain evidence="3 4">BE248</strain>
    </source>
</reference>
<accession>A0ABU1UK65</accession>
<dbReference type="InterPro" id="IPR036163">
    <property type="entry name" value="HMA_dom_sf"/>
</dbReference>
<dbReference type="Pfam" id="PF00403">
    <property type="entry name" value="HMA"/>
    <property type="match status" value="1"/>
</dbReference>
<dbReference type="RefSeq" id="WP_309966127.1">
    <property type="nucleotide sequence ID" value="NZ_JAVDWH010000001.1"/>
</dbReference>
<proteinExistence type="predicted"/>
<dbReference type="SUPFAM" id="SSF55008">
    <property type="entry name" value="HMA, heavy metal-associated domain"/>
    <property type="match status" value="1"/>
</dbReference>